<accession>A0A7S9L1X5</accession>
<reference evidence="2 3" key="1">
    <citation type="submission" date="2020-11" db="EMBL/GenBank/DDBJ databases">
        <title>Pedobacter endophytica, an endophytic bacteria isolated form Carex pumila.</title>
        <authorList>
            <person name="Peng Y."/>
            <person name="Jiang L."/>
            <person name="Lee J."/>
        </authorList>
    </citation>
    <scope>NUCLEOTIDE SEQUENCE [LARGE SCALE GENOMIC DNA]</scope>
    <source>
        <strain evidence="2 3">JBR3-12</strain>
    </source>
</reference>
<dbReference type="AlphaFoldDB" id="A0A7S9L1X5"/>
<dbReference type="EMBL" id="CP064939">
    <property type="protein sequence ID" value="QPH40996.1"/>
    <property type="molecule type" value="Genomic_DNA"/>
</dbReference>
<feature type="chain" id="PRO_5033019740" description="Outer membrane protein beta-barrel domain-containing protein" evidence="1">
    <location>
        <begin position="23"/>
        <end position="180"/>
    </location>
</feature>
<organism evidence="2 3">
    <name type="scientific">Pedobacter endophyticus</name>
    <dbReference type="NCBI Taxonomy" id="2789740"/>
    <lineage>
        <taxon>Bacteria</taxon>
        <taxon>Pseudomonadati</taxon>
        <taxon>Bacteroidota</taxon>
        <taxon>Sphingobacteriia</taxon>
        <taxon>Sphingobacteriales</taxon>
        <taxon>Sphingobacteriaceae</taxon>
        <taxon>Pedobacter</taxon>
    </lineage>
</organism>
<protein>
    <recommendedName>
        <fullName evidence="4">Outer membrane protein beta-barrel domain-containing protein</fullName>
    </recommendedName>
</protein>
<gene>
    <name evidence="2" type="ORF">IZT61_06980</name>
</gene>
<keyword evidence="3" id="KW-1185">Reference proteome</keyword>
<dbReference type="SUPFAM" id="SSF56925">
    <property type="entry name" value="OMPA-like"/>
    <property type="match status" value="1"/>
</dbReference>
<evidence type="ECO:0000256" key="1">
    <source>
        <dbReference type="SAM" id="SignalP"/>
    </source>
</evidence>
<dbReference type="Proteomes" id="UP000594759">
    <property type="component" value="Chromosome"/>
</dbReference>
<sequence>MFKLLVSTFCLVSFFVSSMAQHAPNIGIGPELGLPSGNFANVSGVGLGASLKIDVPVSANFALTLHGGFMNFFGKHNYLQNVKDFTYLPVKAGLKYQLSESFYAEGQIGAGFPLNDGQKTLLVWAPGFGNVFKISGKNRLDLGIRYEGWTGKNDQVVVLSQSSNTKGFLGIRFAYLFNFN</sequence>
<evidence type="ECO:0000313" key="2">
    <source>
        <dbReference type="EMBL" id="QPH40996.1"/>
    </source>
</evidence>
<dbReference type="KEGG" id="pex:IZT61_06980"/>
<evidence type="ECO:0008006" key="4">
    <source>
        <dbReference type="Google" id="ProtNLM"/>
    </source>
</evidence>
<feature type="signal peptide" evidence="1">
    <location>
        <begin position="1"/>
        <end position="22"/>
    </location>
</feature>
<proteinExistence type="predicted"/>
<dbReference type="InterPro" id="IPR011250">
    <property type="entry name" value="OMP/PagP_B-barrel"/>
</dbReference>
<evidence type="ECO:0000313" key="3">
    <source>
        <dbReference type="Proteomes" id="UP000594759"/>
    </source>
</evidence>
<keyword evidence="1" id="KW-0732">Signal</keyword>
<name>A0A7S9L1X5_9SPHI</name>